<evidence type="ECO:0000313" key="2">
    <source>
        <dbReference type="EMBL" id="KAE8701635.1"/>
    </source>
</evidence>
<proteinExistence type="predicted"/>
<dbReference type="AlphaFoldDB" id="A0A6A3AEM3"/>
<organism evidence="2 3">
    <name type="scientific">Hibiscus syriacus</name>
    <name type="common">Rose of Sharon</name>
    <dbReference type="NCBI Taxonomy" id="106335"/>
    <lineage>
        <taxon>Eukaryota</taxon>
        <taxon>Viridiplantae</taxon>
        <taxon>Streptophyta</taxon>
        <taxon>Embryophyta</taxon>
        <taxon>Tracheophyta</taxon>
        <taxon>Spermatophyta</taxon>
        <taxon>Magnoliopsida</taxon>
        <taxon>eudicotyledons</taxon>
        <taxon>Gunneridae</taxon>
        <taxon>Pentapetalae</taxon>
        <taxon>rosids</taxon>
        <taxon>malvids</taxon>
        <taxon>Malvales</taxon>
        <taxon>Malvaceae</taxon>
        <taxon>Malvoideae</taxon>
        <taxon>Hibiscus</taxon>
    </lineage>
</organism>
<feature type="region of interest" description="Disordered" evidence="1">
    <location>
        <begin position="1"/>
        <end position="126"/>
    </location>
</feature>
<gene>
    <name evidence="2" type="ORF">F3Y22_tig00110528pilonHSYRG00100</name>
</gene>
<keyword evidence="3" id="KW-1185">Reference proteome</keyword>
<sequence length="170" mass="18435">MEGEKAKGKEEETDSEAVKDSVSSVGDPLTVEDEREESISRVSNGVHNINLTDGSSNDSRMGLEHETNQIHSKALNNTPKKSTKSNGGLPKNATKSPLEKTLKLSPTPSECSEGSNSKHAEELKEVDVLEETSNGTQIFASDNEPVVDERSGCPGNFSLFHYSRAWELST</sequence>
<evidence type="ECO:0000313" key="3">
    <source>
        <dbReference type="Proteomes" id="UP000436088"/>
    </source>
</evidence>
<reference evidence="2" key="1">
    <citation type="submission" date="2019-09" db="EMBL/GenBank/DDBJ databases">
        <title>Draft genome information of white flower Hibiscus syriacus.</title>
        <authorList>
            <person name="Kim Y.-M."/>
        </authorList>
    </citation>
    <scope>NUCLEOTIDE SEQUENCE [LARGE SCALE GENOMIC DNA]</scope>
    <source>
        <strain evidence="2">YM2019G1</strain>
    </source>
</reference>
<accession>A0A6A3AEM3</accession>
<protein>
    <submittedName>
        <fullName evidence="2">Uncharacterized protein</fullName>
    </submittedName>
</protein>
<dbReference type="Proteomes" id="UP000436088">
    <property type="component" value="Unassembled WGS sequence"/>
</dbReference>
<feature type="compositionally biased region" description="Polar residues" evidence="1">
    <location>
        <begin position="69"/>
        <end position="86"/>
    </location>
</feature>
<name>A0A6A3AEM3_HIBSY</name>
<dbReference type="EMBL" id="VEPZ02001019">
    <property type="protein sequence ID" value="KAE8701635.1"/>
    <property type="molecule type" value="Genomic_DNA"/>
</dbReference>
<feature type="compositionally biased region" description="Polar residues" evidence="1">
    <location>
        <begin position="104"/>
        <end position="115"/>
    </location>
</feature>
<evidence type="ECO:0000256" key="1">
    <source>
        <dbReference type="SAM" id="MobiDB-lite"/>
    </source>
</evidence>
<feature type="compositionally biased region" description="Basic and acidic residues" evidence="1">
    <location>
        <begin position="1"/>
        <end position="10"/>
    </location>
</feature>
<feature type="compositionally biased region" description="Basic and acidic residues" evidence="1">
    <location>
        <begin position="116"/>
        <end position="126"/>
    </location>
</feature>
<feature type="compositionally biased region" description="Polar residues" evidence="1">
    <location>
        <begin position="40"/>
        <end position="59"/>
    </location>
</feature>
<comment type="caution">
    <text evidence="2">The sequence shown here is derived from an EMBL/GenBank/DDBJ whole genome shotgun (WGS) entry which is preliminary data.</text>
</comment>